<organism evidence="2">
    <name type="scientific">marine sediment metagenome</name>
    <dbReference type="NCBI Taxonomy" id="412755"/>
    <lineage>
        <taxon>unclassified sequences</taxon>
        <taxon>metagenomes</taxon>
        <taxon>ecological metagenomes</taxon>
    </lineage>
</organism>
<proteinExistence type="inferred from homology"/>
<feature type="non-terminal residue" evidence="2">
    <location>
        <position position="1"/>
    </location>
</feature>
<dbReference type="GO" id="GO:0016887">
    <property type="term" value="F:ATP hydrolysis activity"/>
    <property type="evidence" value="ECO:0007669"/>
    <property type="project" value="InterPro"/>
</dbReference>
<comment type="caution">
    <text evidence="2">The sequence shown here is derived from an EMBL/GenBank/DDBJ whole genome shotgun (WGS) entry which is preliminary data.</text>
</comment>
<evidence type="ECO:0000256" key="1">
    <source>
        <dbReference type="ARBA" id="ARBA00006611"/>
    </source>
</evidence>
<dbReference type="Gene3D" id="3.40.50.300">
    <property type="entry name" value="P-loop containing nucleotide triphosphate hydrolases"/>
    <property type="match status" value="1"/>
</dbReference>
<reference evidence="2" key="1">
    <citation type="journal article" date="2014" name="Front. Microbiol.">
        <title>High frequency of phylogenetically diverse reductive dehalogenase-homologous genes in deep subseafloor sedimentary metagenomes.</title>
        <authorList>
            <person name="Kawai M."/>
            <person name="Futagami T."/>
            <person name="Toyoda A."/>
            <person name="Takaki Y."/>
            <person name="Nishi S."/>
            <person name="Hori S."/>
            <person name="Arai W."/>
            <person name="Tsubouchi T."/>
            <person name="Morono Y."/>
            <person name="Uchiyama I."/>
            <person name="Ito T."/>
            <person name="Fujiyama A."/>
            <person name="Inagaki F."/>
            <person name="Takami H."/>
        </authorList>
    </citation>
    <scope>NUCLEOTIDE SEQUENCE</scope>
    <source>
        <strain evidence="2">Expedition CK06-06</strain>
    </source>
</reference>
<dbReference type="InterPro" id="IPR027417">
    <property type="entry name" value="P-loop_NTPase"/>
</dbReference>
<dbReference type="Gene3D" id="3.30.450.90">
    <property type="match status" value="1"/>
</dbReference>
<evidence type="ECO:0008006" key="3">
    <source>
        <dbReference type="Google" id="ProtNLM"/>
    </source>
</evidence>
<sequence length="108" mass="12218">TGEATKGLINILLSDEQKEKLSKFKEIDFSYNFKEKTRFRVNIFNQRGYLSAALRFFPSKIKTIKELNLPPIVGRFASYSQGFFLVVGPSGHGKSTTLAALVDYINHN</sequence>
<comment type="similarity">
    <text evidence="1">Belongs to the GSP E family.</text>
</comment>
<accession>X1Q673</accession>
<dbReference type="AlphaFoldDB" id="X1Q673"/>
<protein>
    <recommendedName>
        <fullName evidence="3">Bacterial type II secretion system protein E domain-containing protein</fullName>
    </recommendedName>
</protein>
<name>X1Q673_9ZZZZ</name>
<dbReference type="InterPro" id="IPR050921">
    <property type="entry name" value="T4SS_GSP_E_ATPase"/>
</dbReference>
<evidence type="ECO:0000313" key="2">
    <source>
        <dbReference type="EMBL" id="GAI50251.1"/>
    </source>
</evidence>
<dbReference type="PANTHER" id="PTHR30486:SF16">
    <property type="entry name" value="TWITCHING MOTILITY PROTEIN PILT"/>
    <property type="match status" value="1"/>
</dbReference>
<dbReference type="PANTHER" id="PTHR30486">
    <property type="entry name" value="TWITCHING MOTILITY PROTEIN PILT"/>
    <property type="match status" value="1"/>
</dbReference>
<gene>
    <name evidence="2" type="ORF">S06H3_54359</name>
</gene>
<dbReference type="SUPFAM" id="SSF52540">
    <property type="entry name" value="P-loop containing nucleoside triphosphate hydrolases"/>
    <property type="match status" value="1"/>
</dbReference>
<dbReference type="EMBL" id="BARV01034753">
    <property type="protein sequence ID" value="GAI50251.1"/>
    <property type="molecule type" value="Genomic_DNA"/>
</dbReference>